<dbReference type="Proteomes" id="UP000761574">
    <property type="component" value="Unassembled WGS sequence"/>
</dbReference>
<dbReference type="RefSeq" id="WP_119977168.1">
    <property type="nucleotide sequence ID" value="NZ_BPFB01000006.1"/>
</dbReference>
<evidence type="ECO:0000313" key="1">
    <source>
        <dbReference type="EMBL" id="GIU43717.1"/>
    </source>
</evidence>
<dbReference type="Pfam" id="PF11950">
    <property type="entry name" value="DUF3467"/>
    <property type="match status" value="1"/>
</dbReference>
<protein>
    <recommendedName>
        <fullName evidence="3">DUF3467 domain-containing protein</fullName>
    </recommendedName>
</protein>
<sequence>MSSNENQNQDEQKVDGIPVFLPDHLKAVSFSNNINAHFAAEEFAIDFLNMNSTGGAFVARVALTPSHMKRFAKVLEDQVKRYEEMFGEIPENIEPKK</sequence>
<dbReference type="EMBL" id="BPFB01000006">
    <property type="protein sequence ID" value="GIU43717.1"/>
    <property type="molecule type" value="Genomic_DNA"/>
</dbReference>
<evidence type="ECO:0000313" key="2">
    <source>
        <dbReference type="Proteomes" id="UP000761574"/>
    </source>
</evidence>
<accession>A0ABQ4P844</accession>
<organism evidence="1 2">
    <name type="scientific">Shewanella algidipiscicola</name>
    <dbReference type="NCBI Taxonomy" id="614070"/>
    <lineage>
        <taxon>Bacteria</taxon>
        <taxon>Pseudomonadati</taxon>
        <taxon>Pseudomonadota</taxon>
        <taxon>Gammaproteobacteria</taxon>
        <taxon>Alteromonadales</taxon>
        <taxon>Shewanellaceae</taxon>
        <taxon>Shewanella</taxon>
    </lineage>
</organism>
<name>A0ABQ4P844_9GAMM</name>
<proteinExistence type="predicted"/>
<dbReference type="InterPro" id="IPR021857">
    <property type="entry name" value="DUF3467"/>
</dbReference>
<comment type="caution">
    <text evidence="1">The sequence shown here is derived from an EMBL/GenBank/DDBJ whole genome shotgun (WGS) entry which is preliminary data.</text>
</comment>
<reference evidence="1 2" key="1">
    <citation type="submission" date="2021-05" db="EMBL/GenBank/DDBJ databases">
        <title>Molecular characterization for Shewanella algae harboring chromosomal blaOXA-55-like strains isolated from clinical and environment sample.</title>
        <authorList>
            <person name="Ohama Y."/>
            <person name="Aoki K."/>
            <person name="Harada S."/>
            <person name="Moriya K."/>
            <person name="Ishii Y."/>
            <person name="Tateda K."/>
        </authorList>
    </citation>
    <scope>NUCLEOTIDE SEQUENCE [LARGE SCALE GENOMIC DNA]</scope>
    <source>
        <strain evidence="1 2">LMG 23746</strain>
    </source>
</reference>
<keyword evidence="2" id="KW-1185">Reference proteome</keyword>
<gene>
    <name evidence="1" type="ORF">TUM4630_07720</name>
</gene>
<evidence type="ECO:0008006" key="3">
    <source>
        <dbReference type="Google" id="ProtNLM"/>
    </source>
</evidence>